<evidence type="ECO:0000313" key="2">
    <source>
        <dbReference type="Proteomes" id="UP001628179"/>
    </source>
</evidence>
<proteinExistence type="predicted"/>
<reference evidence="1 2" key="1">
    <citation type="submission" date="2024-09" db="EMBL/GenBank/DDBJ databases">
        <title>Itraconazole resistance in Madurella fahalii resulting from another homologue of gene encoding cytochrome P450 14-alpha sterol demethylase (CYP51).</title>
        <authorList>
            <person name="Yoshioka I."/>
            <person name="Fahal A.H."/>
            <person name="Kaneko S."/>
            <person name="Yaguchi T."/>
        </authorList>
    </citation>
    <scope>NUCLEOTIDE SEQUENCE [LARGE SCALE GENOMIC DNA]</scope>
    <source>
        <strain evidence="1 2">IFM 68171</strain>
    </source>
</reference>
<organism evidence="1 2">
    <name type="scientific">Madurella fahalii</name>
    <dbReference type="NCBI Taxonomy" id="1157608"/>
    <lineage>
        <taxon>Eukaryota</taxon>
        <taxon>Fungi</taxon>
        <taxon>Dikarya</taxon>
        <taxon>Ascomycota</taxon>
        <taxon>Pezizomycotina</taxon>
        <taxon>Sordariomycetes</taxon>
        <taxon>Sordariomycetidae</taxon>
        <taxon>Sordariales</taxon>
        <taxon>Sordariales incertae sedis</taxon>
        <taxon>Madurella</taxon>
    </lineage>
</organism>
<dbReference type="EMBL" id="BAAFSV010000001">
    <property type="protein sequence ID" value="GAB1311779.1"/>
    <property type="molecule type" value="Genomic_DNA"/>
</dbReference>
<comment type="caution">
    <text evidence="1">The sequence shown here is derived from an EMBL/GenBank/DDBJ whole genome shotgun (WGS) entry which is preliminary data.</text>
</comment>
<gene>
    <name evidence="1" type="ORF">MFIFM68171_01989</name>
</gene>
<sequence length="91" mass="10005">MFSATSYVAFWRECGKDLLASGDDNCVNFLRATKFSVRDDYTVPGKRHLTSSEASEAVKSRVEARADSVIDSRAGRTVNTRSQAKKTRAVG</sequence>
<dbReference type="Proteomes" id="UP001628179">
    <property type="component" value="Unassembled WGS sequence"/>
</dbReference>
<name>A0ABQ0G201_9PEZI</name>
<protein>
    <submittedName>
        <fullName evidence="1">Uncharacterized protein</fullName>
    </submittedName>
</protein>
<dbReference type="GeneID" id="98172734"/>
<evidence type="ECO:0000313" key="1">
    <source>
        <dbReference type="EMBL" id="GAB1311779.1"/>
    </source>
</evidence>
<keyword evidence="2" id="KW-1185">Reference proteome</keyword>
<accession>A0ABQ0G201</accession>
<dbReference type="RefSeq" id="XP_070913512.1">
    <property type="nucleotide sequence ID" value="XM_071057411.1"/>
</dbReference>